<comment type="caution">
    <text evidence="1">The sequence shown here is derived from an EMBL/GenBank/DDBJ whole genome shotgun (WGS) entry which is preliminary data.</text>
</comment>
<dbReference type="EMBL" id="JAVAMP010000030">
    <property type="protein sequence ID" value="MDP5277209.1"/>
    <property type="molecule type" value="Genomic_DNA"/>
</dbReference>
<name>A0ABT9J6J7_9BACL</name>
<reference evidence="1 2" key="1">
    <citation type="submission" date="2023-08" db="EMBL/GenBank/DDBJ databases">
        <authorList>
            <person name="Park J.-S."/>
        </authorList>
    </citation>
    <scope>NUCLEOTIDE SEQUENCE [LARGE SCALE GENOMIC DNA]</scope>
    <source>
        <strain evidence="1 2">2205SS18-9</strain>
    </source>
</reference>
<dbReference type="Proteomes" id="UP001231941">
    <property type="component" value="Unassembled WGS sequence"/>
</dbReference>
<sequence length="117" mass="13659">MDKFSRLFDLNRYLEDVEVCFSINGDVEQNAYFLSESICSRIICIGNAYKLHYLPLIDIYGDIKLNKTQVFSLIEELLFIKSIINDEVIEYFVPSIIKLLEEITHSKDEKFLLILGN</sequence>
<protein>
    <submittedName>
        <fullName evidence="1">Uncharacterized protein</fullName>
    </submittedName>
</protein>
<gene>
    <name evidence="1" type="ORF">Q5Y73_24295</name>
</gene>
<evidence type="ECO:0000313" key="2">
    <source>
        <dbReference type="Proteomes" id="UP001231941"/>
    </source>
</evidence>
<proteinExistence type="predicted"/>
<organism evidence="1 2">
    <name type="scientific">Chengkuizengella axinellae</name>
    <dbReference type="NCBI Taxonomy" id="3064388"/>
    <lineage>
        <taxon>Bacteria</taxon>
        <taxon>Bacillati</taxon>
        <taxon>Bacillota</taxon>
        <taxon>Bacilli</taxon>
        <taxon>Bacillales</taxon>
        <taxon>Paenibacillaceae</taxon>
        <taxon>Chengkuizengella</taxon>
    </lineage>
</organism>
<keyword evidence="2" id="KW-1185">Reference proteome</keyword>
<accession>A0ABT9J6J7</accession>
<evidence type="ECO:0000313" key="1">
    <source>
        <dbReference type="EMBL" id="MDP5277209.1"/>
    </source>
</evidence>
<dbReference type="RefSeq" id="WP_305994509.1">
    <property type="nucleotide sequence ID" value="NZ_JAVAMP010000030.1"/>
</dbReference>